<evidence type="ECO:0000256" key="2">
    <source>
        <dbReference type="ARBA" id="ARBA00007532"/>
    </source>
</evidence>
<dbReference type="PANTHER" id="PTHR22912:SF151">
    <property type="entry name" value="DIHYDROLIPOYL DEHYDROGENASE, MITOCHONDRIAL"/>
    <property type="match status" value="1"/>
</dbReference>
<name>A0ABT1KN18_9MICO</name>
<sequence>MPGDDRRREGAEMVRWFDVVVLGAGPVGENVADRARAAGLEVAIVEHELVGGECSYWACVPSKTLLRSGSALRAARRVPGAAEAVTGELDVAATLARRNWFVSDWSDQGGQDWLASAGIELVRGHGRLDGERRVVVTPPGGGEDVVIEARHAVAVCTGSDPVVPDIPGLAEARPWLSRDATSAQSVPRRLAVIGGGVVAAEMGTVFATLGAEVTVLVRSTMLRSMEEFAGEAVVAGLRALGATVRLGVAPRRVERTDDGEVRIELDDGSIIVADEVLVANGRRARTDGIGVEVVGLEPGEFIEVDETLAVASAAPAEGAPWLYAVGDVTGRALFTHQGKYQARAAGDVIAARTLGRPVDDARYGVHAATADHTAVPNIVFADPEVAAVGLTAAAAEESGVAVRTADVPFSSVSGAGILADGYEGRARLVIDDERDVVIGATFVGQGVAELVQQATIAIVGEVPVARLWHAVPGFPTLSEVWLRLLEADGRPEAVA</sequence>
<proteinExistence type="inferred from homology"/>
<dbReference type="PRINTS" id="PR00368">
    <property type="entry name" value="FADPNR"/>
</dbReference>
<evidence type="ECO:0000256" key="5">
    <source>
        <dbReference type="ARBA" id="ARBA00023027"/>
    </source>
</evidence>
<gene>
    <name evidence="8" type="ORF">BCL57_002472</name>
</gene>
<organism evidence="8 9">
    <name type="scientific">Agromyces flavus</name>
    <dbReference type="NCBI Taxonomy" id="589382"/>
    <lineage>
        <taxon>Bacteria</taxon>
        <taxon>Bacillati</taxon>
        <taxon>Actinomycetota</taxon>
        <taxon>Actinomycetes</taxon>
        <taxon>Micrococcales</taxon>
        <taxon>Microbacteriaceae</taxon>
        <taxon>Agromyces</taxon>
    </lineage>
</organism>
<evidence type="ECO:0000256" key="1">
    <source>
        <dbReference type="ARBA" id="ARBA00001974"/>
    </source>
</evidence>
<reference evidence="8" key="1">
    <citation type="submission" date="2022-06" db="EMBL/GenBank/DDBJ databases">
        <title>Genomic Encyclopedia of Type Strains, Phase III (KMG-III): the genomes of soil and plant-associated and newly described type strains.</title>
        <authorList>
            <person name="Whitman W."/>
        </authorList>
    </citation>
    <scope>NUCLEOTIDE SEQUENCE</scope>
    <source>
        <strain evidence="8">CPCC 202695</strain>
    </source>
</reference>
<keyword evidence="9" id="KW-1185">Reference proteome</keyword>
<accession>A0ABT1KN18</accession>
<dbReference type="SUPFAM" id="SSF55424">
    <property type="entry name" value="FAD/NAD-linked reductases, dimerisation (C-terminal) domain"/>
    <property type="match status" value="1"/>
</dbReference>
<comment type="caution">
    <text evidence="8">The sequence shown here is derived from an EMBL/GenBank/DDBJ whole genome shotgun (WGS) entry which is preliminary data.</text>
</comment>
<protein>
    <submittedName>
        <fullName evidence="8">Dihydrolipoamide dehydrogenase</fullName>
        <ecNumber evidence="8">1.8.1.4</ecNumber>
    </submittedName>
</protein>
<dbReference type="Proteomes" id="UP000893823">
    <property type="component" value="Unassembled WGS sequence"/>
</dbReference>
<dbReference type="SUPFAM" id="SSF51905">
    <property type="entry name" value="FAD/NAD(P)-binding domain"/>
    <property type="match status" value="1"/>
</dbReference>
<dbReference type="InterPro" id="IPR050151">
    <property type="entry name" value="Class-I_Pyr_Nuc-Dis_Oxidored"/>
</dbReference>
<keyword evidence="4" id="KW-0274">FAD</keyword>
<keyword evidence="8" id="KW-0560">Oxidoreductase</keyword>
<feature type="domain" description="Pyridine nucleotide-disulphide oxidoreductase dimerisation" evidence="6">
    <location>
        <begin position="375"/>
        <end position="481"/>
    </location>
</feature>
<dbReference type="InterPro" id="IPR001100">
    <property type="entry name" value="Pyr_nuc-diS_OxRdtase"/>
</dbReference>
<dbReference type="PRINTS" id="PR00411">
    <property type="entry name" value="PNDRDTASEI"/>
</dbReference>
<evidence type="ECO:0000259" key="7">
    <source>
        <dbReference type="Pfam" id="PF07992"/>
    </source>
</evidence>
<evidence type="ECO:0000313" key="9">
    <source>
        <dbReference type="Proteomes" id="UP000893823"/>
    </source>
</evidence>
<dbReference type="Pfam" id="PF07992">
    <property type="entry name" value="Pyr_redox_2"/>
    <property type="match status" value="1"/>
</dbReference>
<dbReference type="EMBL" id="SODL02000004">
    <property type="protein sequence ID" value="MCP2368299.1"/>
    <property type="molecule type" value="Genomic_DNA"/>
</dbReference>
<comment type="cofactor">
    <cofactor evidence="1">
        <name>FAD</name>
        <dbReference type="ChEBI" id="CHEBI:57692"/>
    </cofactor>
</comment>
<evidence type="ECO:0000259" key="6">
    <source>
        <dbReference type="Pfam" id="PF02852"/>
    </source>
</evidence>
<feature type="domain" description="FAD/NAD(P)-binding" evidence="7">
    <location>
        <begin position="17"/>
        <end position="333"/>
    </location>
</feature>
<dbReference type="InterPro" id="IPR023753">
    <property type="entry name" value="FAD/NAD-binding_dom"/>
</dbReference>
<evidence type="ECO:0000313" key="8">
    <source>
        <dbReference type="EMBL" id="MCP2368299.1"/>
    </source>
</evidence>
<dbReference type="InterPro" id="IPR016156">
    <property type="entry name" value="FAD/NAD-linked_Rdtase_dimer_sf"/>
</dbReference>
<dbReference type="PIRSF" id="PIRSF000350">
    <property type="entry name" value="Mercury_reductase_MerA"/>
    <property type="match status" value="1"/>
</dbReference>
<dbReference type="Gene3D" id="3.30.390.30">
    <property type="match status" value="1"/>
</dbReference>
<dbReference type="InterPro" id="IPR004099">
    <property type="entry name" value="Pyr_nucl-diS_OxRdtase_dimer"/>
</dbReference>
<evidence type="ECO:0000256" key="4">
    <source>
        <dbReference type="ARBA" id="ARBA00022827"/>
    </source>
</evidence>
<dbReference type="Pfam" id="PF02852">
    <property type="entry name" value="Pyr_redox_dim"/>
    <property type="match status" value="1"/>
</dbReference>
<dbReference type="EC" id="1.8.1.4" evidence="8"/>
<keyword evidence="3" id="KW-0285">Flavoprotein</keyword>
<dbReference type="Gene3D" id="3.50.50.60">
    <property type="entry name" value="FAD/NAD(P)-binding domain"/>
    <property type="match status" value="2"/>
</dbReference>
<dbReference type="PANTHER" id="PTHR22912">
    <property type="entry name" value="DISULFIDE OXIDOREDUCTASE"/>
    <property type="match status" value="1"/>
</dbReference>
<keyword evidence="5" id="KW-0520">NAD</keyword>
<evidence type="ECO:0000256" key="3">
    <source>
        <dbReference type="ARBA" id="ARBA00022630"/>
    </source>
</evidence>
<dbReference type="GO" id="GO:0004148">
    <property type="term" value="F:dihydrolipoyl dehydrogenase (NADH) activity"/>
    <property type="evidence" value="ECO:0007669"/>
    <property type="project" value="UniProtKB-EC"/>
</dbReference>
<comment type="similarity">
    <text evidence="2">Belongs to the class-I pyridine nucleotide-disulfide oxidoreductase family.</text>
</comment>
<dbReference type="InterPro" id="IPR036188">
    <property type="entry name" value="FAD/NAD-bd_sf"/>
</dbReference>